<dbReference type="EMBL" id="UGYN01000002">
    <property type="protein sequence ID" value="SUI80814.1"/>
    <property type="molecule type" value="Genomic_DNA"/>
</dbReference>
<dbReference type="RefSeq" id="WP_115184207.1">
    <property type="nucleotide sequence ID" value="NZ_CAMKUF010000001.1"/>
</dbReference>
<name>A0A380AGX7_9GAMM</name>
<reference evidence="1 2" key="1">
    <citation type="submission" date="2018-06" db="EMBL/GenBank/DDBJ databases">
        <authorList>
            <consortium name="Pathogen Informatics"/>
            <person name="Doyle S."/>
        </authorList>
    </citation>
    <scope>NUCLEOTIDE SEQUENCE [LARGE SCALE GENOMIC DNA]</scope>
    <source>
        <strain evidence="1 2">NCTC11544</strain>
    </source>
</reference>
<evidence type="ECO:0000313" key="2">
    <source>
        <dbReference type="Proteomes" id="UP000255529"/>
    </source>
</evidence>
<dbReference type="Proteomes" id="UP000255529">
    <property type="component" value="Unassembled WGS sequence"/>
</dbReference>
<gene>
    <name evidence="1" type="ORF">NCTC11544_04206</name>
</gene>
<organism evidence="1 2">
    <name type="scientific">Serratia quinivorans</name>
    <dbReference type="NCBI Taxonomy" id="137545"/>
    <lineage>
        <taxon>Bacteria</taxon>
        <taxon>Pseudomonadati</taxon>
        <taxon>Pseudomonadota</taxon>
        <taxon>Gammaproteobacteria</taxon>
        <taxon>Enterobacterales</taxon>
        <taxon>Yersiniaceae</taxon>
        <taxon>Serratia</taxon>
    </lineage>
</organism>
<sequence length="213" mass="22781">MSGFQVFNTAGNQIIDSNTKGTAFSTEIVFPALTDIGFFLINSQFGNGSTLGILSQTFPLDAGLTWFRFNRGSYCMPGALLFEANSGQFMRTTASGQLQSGYLDVFDGGGRLVWSAASAGTMPRIVDFIDVPAGFDLQDTVLTKPIGFNPWICISQMPANVSFDGTAGGYSGFQARWTGSSVQLTYVSRAQNTFSYSVGTGGFRIALATFTGY</sequence>
<accession>A0A380AGX7</accession>
<protein>
    <submittedName>
        <fullName evidence="1">Uncharacterized protein</fullName>
    </submittedName>
</protein>
<evidence type="ECO:0000313" key="1">
    <source>
        <dbReference type="EMBL" id="SUI80814.1"/>
    </source>
</evidence>
<proteinExistence type="predicted"/>
<dbReference type="AlphaFoldDB" id="A0A380AGX7"/>